<accession>A0ABQ5PPC5</accession>
<gene>
    <name evidence="1" type="ORF">RS3R1_44170</name>
</gene>
<sequence length="62" mass="6483">MIHFAKGGDRSSGVTAGSFILTLCKLRAGLALRITVYYLCPVFRGALETASLPTASAKPPVS</sequence>
<comment type="caution">
    <text evidence="1">The sequence shown here is derived from an EMBL/GenBank/DDBJ whole genome shotgun (WGS) entry which is preliminary data.</text>
</comment>
<dbReference type="EMBL" id="BSCQ01000046">
    <property type="protein sequence ID" value="GLH45329.1"/>
    <property type="molecule type" value="Genomic_DNA"/>
</dbReference>
<keyword evidence="2" id="KW-1185">Reference proteome</keyword>
<dbReference type="Proteomes" id="UP001145022">
    <property type="component" value="Unassembled WGS sequence"/>
</dbReference>
<protein>
    <submittedName>
        <fullName evidence="1">Uncharacterized protein</fullName>
    </submittedName>
</protein>
<evidence type="ECO:0000313" key="2">
    <source>
        <dbReference type="Proteomes" id="UP001145022"/>
    </source>
</evidence>
<name>A0ABQ5PPC5_9PSED</name>
<reference evidence="1" key="1">
    <citation type="journal article" date="2021" name="Sci. Rep.">
        <title>An efficient direct screening system for microorganisms that activate plant immune responses based on plant-microbe interactions using cultured plant cells.</title>
        <authorList>
            <person name="Kurokawa M."/>
            <person name="Nakano M."/>
            <person name="Kitahata N."/>
            <person name="Kuchitsu K."/>
            <person name="Furuya T."/>
        </authorList>
    </citation>
    <scope>NUCLEOTIDE SEQUENCE</scope>
    <source>
        <strain evidence="1">RS3R-1</strain>
    </source>
</reference>
<proteinExistence type="predicted"/>
<organism evidence="1 2">
    <name type="scientific">Pseudomonas atacamensis</name>
    <dbReference type="NCBI Taxonomy" id="2565368"/>
    <lineage>
        <taxon>Bacteria</taxon>
        <taxon>Pseudomonadati</taxon>
        <taxon>Pseudomonadota</taxon>
        <taxon>Gammaproteobacteria</taxon>
        <taxon>Pseudomonadales</taxon>
        <taxon>Pseudomonadaceae</taxon>
        <taxon>Pseudomonas</taxon>
    </lineage>
</organism>
<reference evidence="1" key="3">
    <citation type="journal article" date="2023" name="J. Biotechnol.">
        <title>Draft Genome Sequences of Endophytic Pseudomonas Strains, Isolated from the Interior of Brassicaceae Plants.</title>
        <authorList>
            <person name="Kaneko H."/>
            <person name="Furuya T."/>
        </authorList>
    </citation>
    <scope>NUCLEOTIDE SEQUENCE</scope>
    <source>
        <strain evidence="1">RS3R-1</strain>
    </source>
</reference>
<evidence type="ECO:0000313" key="1">
    <source>
        <dbReference type="EMBL" id="GLH45329.1"/>
    </source>
</evidence>
<reference evidence="1" key="2">
    <citation type="submission" date="2022-11" db="EMBL/GenBank/DDBJ databases">
        <title>Draft genome sequencing of Pseudomonas atacamensis RS3R1.</title>
        <authorList>
            <person name="Furuya T."/>
            <person name="Kaneko H."/>
        </authorList>
    </citation>
    <scope>NUCLEOTIDE SEQUENCE</scope>
    <source>
        <strain evidence="1">RS3R-1</strain>
    </source>
</reference>